<dbReference type="InterPro" id="IPR013324">
    <property type="entry name" value="RNA_pol_sigma_r3/r4-like"/>
</dbReference>
<dbReference type="Proteomes" id="UP001221924">
    <property type="component" value="Unassembled WGS sequence"/>
</dbReference>
<dbReference type="RefSeq" id="WP_007212919.1">
    <property type="nucleotide sequence ID" value="NZ_CABMLT010000015.1"/>
</dbReference>
<reference evidence="16 17" key="3">
    <citation type="journal article" date="2019" name="Nat. Med.">
        <title>A library of human gut bacterial isolates paired with longitudinal multiomics data enables mechanistic microbiome research.</title>
        <authorList>
            <person name="Poyet M."/>
            <person name="Groussin M."/>
            <person name="Gibbons S.M."/>
            <person name="Avila-Pacheco J."/>
            <person name="Jiang X."/>
            <person name="Kearney S.M."/>
            <person name="Perrotta A.R."/>
            <person name="Berdy B."/>
            <person name="Zhao S."/>
            <person name="Lieberman T.D."/>
            <person name="Swanson P.K."/>
            <person name="Smith M."/>
            <person name="Roesemann S."/>
            <person name="Alexander J.E."/>
            <person name="Rich S.A."/>
            <person name="Livny J."/>
            <person name="Vlamakis H."/>
            <person name="Clish C."/>
            <person name="Bullock K."/>
            <person name="Deik A."/>
            <person name="Scott J."/>
            <person name="Pierce K.A."/>
            <person name="Xavier R.J."/>
            <person name="Alm E.J."/>
        </authorList>
    </citation>
    <scope>NUCLEOTIDE SEQUENCE [LARGE SCALE GENOMIC DNA]</scope>
    <source>
        <strain evidence="9 17">BIOML-A6</strain>
        <strain evidence="8 16">BIOML-A7</strain>
        <strain evidence="10 18">BIOML-A8</strain>
    </source>
</reference>
<dbReference type="eggNOG" id="COG1595">
    <property type="taxonomic scope" value="Bacteria"/>
</dbReference>
<feature type="domain" description="RNA polymerase sigma-70 region 2" evidence="5">
    <location>
        <begin position="28"/>
        <end position="93"/>
    </location>
</feature>
<evidence type="ECO:0000313" key="13">
    <source>
        <dbReference type="EMBL" id="RGS33152.1"/>
    </source>
</evidence>
<dbReference type="Gene3D" id="1.10.10.10">
    <property type="entry name" value="Winged helix-like DNA-binding domain superfamily/Winged helix DNA-binding domain"/>
    <property type="match status" value="1"/>
</dbReference>
<dbReference type="SUPFAM" id="SSF88946">
    <property type="entry name" value="Sigma2 domain of RNA polymerase sigma factors"/>
    <property type="match status" value="1"/>
</dbReference>
<name>A0A0P0G4M9_9BACE</name>
<evidence type="ECO:0000313" key="9">
    <source>
        <dbReference type="EMBL" id="KAA5412210.1"/>
    </source>
</evidence>
<dbReference type="EMBL" id="VVYX01000028">
    <property type="protein sequence ID" value="KAA5415734.1"/>
    <property type="molecule type" value="Genomic_DNA"/>
</dbReference>
<dbReference type="EMBL" id="JARFID010000018">
    <property type="protein sequence ID" value="MDE8695843.1"/>
    <property type="molecule type" value="Genomic_DNA"/>
</dbReference>
<evidence type="ECO:0000313" key="7">
    <source>
        <dbReference type="EMBL" id="ALJ61657.1"/>
    </source>
</evidence>
<dbReference type="KEGG" id="bcel:BcellWH2_04440"/>
<evidence type="ECO:0000313" key="10">
    <source>
        <dbReference type="EMBL" id="KAA5415734.1"/>
    </source>
</evidence>
<dbReference type="InterPro" id="IPR039425">
    <property type="entry name" value="RNA_pol_sigma-70-like"/>
</dbReference>
<evidence type="ECO:0000313" key="18">
    <source>
        <dbReference type="Proteomes" id="UP000482653"/>
    </source>
</evidence>
<dbReference type="GO" id="GO:0003677">
    <property type="term" value="F:DNA binding"/>
    <property type="evidence" value="ECO:0007669"/>
    <property type="project" value="InterPro"/>
</dbReference>
<evidence type="ECO:0000313" key="16">
    <source>
        <dbReference type="Proteomes" id="UP000325055"/>
    </source>
</evidence>
<dbReference type="PATRIC" id="fig|246787.4.peg.4588"/>
<dbReference type="Proteomes" id="UP000448877">
    <property type="component" value="Unassembled WGS sequence"/>
</dbReference>
<reference evidence="12" key="5">
    <citation type="submission" date="2023-08" db="EMBL/GenBank/DDBJ databases">
        <title>Reintroducing virulent viruses to syntetic microbiomes.</title>
        <authorList>
            <person name="Wilde J."/>
            <person name="Boyes R."/>
            <person name="Robinson A.V."/>
            <person name="Daisley B.A."/>
            <person name="Allen-Vercoe E."/>
        </authorList>
    </citation>
    <scope>NUCLEOTIDE SEQUENCE</scope>
    <source>
        <strain evidence="12">225I_12FAA</strain>
    </source>
</reference>
<dbReference type="Pfam" id="PF04542">
    <property type="entry name" value="Sigma70_r2"/>
    <property type="match status" value="1"/>
</dbReference>
<dbReference type="InterPro" id="IPR036388">
    <property type="entry name" value="WH-like_DNA-bd_sf"/>
</dbReference>
<dbReference type="Proteomes" id="UP000061809">
    <property type="component" value="Chromosome"/>
</dbReference>
<evidence type="ECO:0000259" key="5">
    <source>
        <dbReference type="Pfam" id="PF04542"/>
    </source>
</evidence>
<keyword evidence="3" id="KW-0731">Sigma factor</keyword>
<dbReference type="InterPro" id="IPR007627">
    <property type="entry name" value="RNA_pol_sigma70_r2"/>
</dbReference>
<gene>
    <name evidence="7" type="primary">sigW_3</name>
    <name evidence="7" type="ORF">BcellWH2_04440</name>
    <name evidence="13" type="ORF">DWX97_22635</name>
    <name evidence="9" type="ORF">F2Y81_26545</name>
    <name evidence="8" type="ORF">F2Y86_05665</name>
    <name evidence="10" type="ORF">F2Y87_20260</name>
    <name evidence="11" type="ORF">PZH42_17170</name>
    <name evidence="12" type="ORF">RO785_18720</name>
</gene>
<dbReference type="Proteomes" id="UP000283341">
    <property type="component" value="Unassembled WGS sequence"/>
</dbReference>
<dbReference type="STRING" id="246787.BcellWH2_04440"/>
<dbReference type="CDD" id="cd06171">
    <property type="entry name" value="Sigma70_r4"/>
    <property type="match status" value="1"/>
</dbReference>
<comment type="similarity">
    <text evidence="1">Belongs to the sigma-70 factor family. ECF subfamily.</text>
</comment>
<dbReference type="Proteomes" id="UP001266995">
    <property type="component" value="Unassembled WGS sequence"/>
</dbReference>
<reference evidence="13 15" key="2">
    <citation type="submission" date="2018-08" db="EMBL/GenBank/DDBJ databases">
        <title>A genome reference for cultivated species of the human gut microbiota.</title>
        <authorList>
            <person name="Zou Y."/>
            <person name="Xue W."/>
            <person name="Luo G."/>
        </authorList>
    </citation>
    <scope>NUCLEOTIDE SEQUENCE [LARGE SCALE GENOMIC DNA]</scope>
    <source>
        <strain evidence="13 15">AF22-3AC</strain>
    </source>
</reference>
<dbReference type="AlphaFoldDB" id="A0A0P0G4M9"/>
<dbReference type="SUPFAM" id="SSF88659">
    <property type="entry name" value="Sigma3 and sigma4 domains of RNA polymerase sigma factors"/>
    <property type="match status" value="1"/>
</dbReference>
<proteinExistence type="inferred from homology"/>
<sequence length="184" mass="21609">MNPSYNEREVLELLQDESTQKRGFELIVAQYSEQLYWQIRRMVLLHEDANDLLQNTFIKAWTNIDYFRGDAKLSTWLYRIALNECLTFLNKQRAVTTVSIDDEDASVLQKLESDPYFSGDRAQKSLQKALLTLPEKQRMVFNLKYYQEMKYEEMSDIFGTSVGALKASYHHAVKKIEKFLEGEV</sequence>
<keyword evidence="2" id="KW-0805">Transcription regulation</keyword>
<reference evidence="11" key="4">
    <citation type="submission" date="2023-03" db="EMBL/GenBank/DDBJ databases">
        <title>DFI Biobank Strains.</title>
        <authorList>
            <person name="Mostad J."/>
            <person name="Paddock L."/>
            <person name="Medina S."/>
            <person name="Waligurski E."/>
            <person name="Barat B."/>
            <person name="Smith R."/>
            <person name="Burgo V."/>
            <person name="Metcalfe C."/>
            <person name="Woodson C."/>
            <person name="Sundararajan A."/>
            <person name="Ramaswamy R."/>
            <person name="Lin H."/>
            <person name="Pamer E.G."/>
        </authorList>
    </citation>
    <scope>NUCLEOTIDE SEQUENCE</scope>
    <source>
        <strain evidence="11">DFI.9.5</strain>
    </source>
</reference>
<evidence type="ECO:0000313" key="8">
    <source>
        <dbReference type="EMBL" id="KAA5410185.1"/>
    </source>
</evidence>
<dbReference type="GO" id="GO:0006352">
    <property type="term" value="P:DNA-templated transcription initiation"/>
    <property type="evidence" value="ECO:0007669"/>
    <property type="project" value="InterPro"/>
</dbReference>
<evidence type="ECO:0000256" key="1">
    <source>
        <dbReference type="ARBA" id="ARBA00010641"/>
    </source>
</evidence>
<dbReference type="Proteomes" id="UP000482653">
    <property type="component" value="Unassembled WGS sequence"/>
</dbReference>
<keyword evidence="4" id="KW-0804">Transcription</keyword>
<dbReference type="Pfam" id="PF08281">
    <property type="entry name" value="Sigma70_r4_2"/>
    <property type="match status" value="1"/>
</dbReference>
<dbReference type="EMBL" id="JAVSNH010000001">
    <property type="protein sequence ID" value="MDT4513007.1"/>
    <property type="molecule type" value="Genomic_DNA"/>
</dbReference>
<dbReference type="GO" id="GO:0016987">
    <property type="term" value="F:sigma factor activity"/>
    <property type="evidence" value="ECO:0007669"/>
    <property type="project" value="UniProtKB-KW"/>
</dbReference>
<protein>
    <submittedName>
        <fullName evidence="7 8">RNA polymerase sigma factor</fullName>
    </submittedName>
</protein>
<evidence type="ECO:0000256" key="3">
    <source>
        <dbReference type="ARBA" id="ARBA00023082"/>
    </source>
</evidence>
<evidence type="ECO:0000256" key="4">
    <source>
        <dbReference type="ARBA" id="ARBA00023163"/>
    </source>
</evidence>
<evidence type="ECO:0000256" key="2">
    <source>
        <dbReference type="ARBA" id="ARBA00023015"/>
    </source>
</evidence>
<evidence type="ECO:0000313" key="17">
    <source>
        <dbReference type="Proteomes" id="UP000448877"/>
    </source>
</evidence>
<dbReference type="EMBL" id="CP012801">
    <property type="protein sequence ID" value="ALJ61657.1"/>
    <property type="molecule type" value="Genomic_DNA"/>
</dbReference>
<accession>A0A0P0G4M9</accession>
<evidence type="ECO:0000313" key="12">
    <source>
        <dbReference type="EMBL" id="MDT4513007.1"/>
    </source>
</evidence>
<evidence type="ECO:0000313" key="11">
    <source>
        <dbReference type="EMBL" id="MDE8695843.1"/>
    </source>
</evidence>
<feature type="domain" description="RNA polymerase sigma factor 70 region 4 type 2" evidence="6">
    <location>
        <begin position="125"/>
        <end position="176"/>
    </location>
</feature>
<dbReference type="Proteomes" id="UP000325055">
    <property type="component" value="Unassembled WGS sequence"/>
</dbReference>
<dbReference type="EMBL" id="QRVJ01000031">
    <property type="protein sequence ID" value="RGS33152.1"/>
    <property type="molecule type" value="Genomic_DNA"/>
</dbReference>
<dbReference type="PANTHER" id="PTHR43133">
    <property type="entry name" value="RNA POLYMERASE ECF-TYPE SIGMA FACTO"/>
    <property type="match status" value="1"/>
</dbReference>
<dbReference type="InterPro" id="IPR013249">
    <property type="entry name" value="RNA_pol_sigma70_r4_t2"/>
</dbReference>
<evidence type="ECO:0000313" key="14">
    <source>
        <dbReference type="Proteomes" id="UP000061809"/>
    </source>
</evidence>
<dbReference type="NCBIfam" id="TIGR02937">
    <property type="entry name" value="sigma70-ECF"/>
    <property type="match status" value="1"/>
</dbReference>
<dbReference type="Gene3D" id="1.10.1740.10">
    <property type="match status" value="1"/>
</dbReference>
<evidence type="ECO:0000313" key="15">
    <source>
        <dbReference type="Proteomes" id="UP000283341"/>
    </source>
</evidence>
<dbReference type="InterPro" id="IPR014284">
    <property type="entry name" value="RNA_pol_sigma-70_dom"/>
</dbReference>
<dbReference type="EMBL" id="VVYV01000077">
    <property type="protein sequence ID" value="KAA5412210.1"/>
    <property type="molecule type" value="Genomic_DNA"/>
</dbReference>
<dbReference type="PANTHER" id="PTHR43133:SF51">
    <property type="entry name" value="RNA POLYMERASE SIGMA FACTOR"/>
    <property type="match status" value="1"/>
</dbReference>
<organism evidence="7 14">
    <name type="scientific">Bacteroides cellulosilyticus</name>
    <dbReference type="NCBI Taxonomy" id="246787"/>
    <lineage>
        <taxon>Bacteria</taxon>
        <taxon>Pseudomonadati</taxon>
        <taxon>Bacteroidota</taxon>
        <taxon>Bacteroidia</taxon>
        <taxon>Bacteroidales</taxon>
        <taxon>Bacteroidaceae</taxon>
        <taxon>Bacteroides</taxon>
    </lineage>
</organism>
<evidence type="ECO:0000259" key="6">
    <source>
        <dbReference type="Pfam" id="PF08281"/>
    </source>
</evidence>
<dbReference type="InterPro" id="IPR013325">
    <property type="entry name" value="RNA_pol_sigma_r2"/>
</dbReference>
<dbReference type="EMBL" id="VVYW01000004">
    <property type="protein sequence ID" value="KAA5410185.1"/>
    <property type="molecule type" value="Genomic_DNA"/>
</dbReference>
<reference evidence="7 14" key="1">
    <citation type="journal article" date="2015" name="Science">
        <title>Genetic determinants of in vivo fitness and diet responsiveness in multiple human gut Bacteroides.</title>
        <authorList>
            <person name="Wu M."/>
            <person name="McNulty N.P."/>
            <person name="Rodionov D.A."/>
            <person name="Khoroshkin M.S."/>
            <person name="Griffin N.W."/>
            <person name="Cheng J."/>
            <person name="Latreille P."/>
            <person name="Kerstetter R.A."/>
            <person name="Terrapon N."/>
            <person name="Henrissat B."/>
            <person name="Osterman A.L."/>
            <person name="Gordon J.I."/>
        </authorList>
    </citation>
    <scope>NUCLEOTIDE SEQUENCE [LARGE SCALE GENOMIC DNA]</scope>
    <source>
        <strain evidence="7 14">WH2</strain>
    </source>
</reference>